<evidence type="ECO:0000256" key="3">
    <source>
        <dbReference type="ARBA" id="ARBA00023274"/>
    </source>
</evidence>
<dbReference type="Gene3D" id="3.30.70.600">
    <property type="entry name" value="Ribosomal protein S10 domain"/>
    <property type="match status" value="1"/>
</dbReference>
<dbReference type="GO" id="GO:0005840">
    <property type="term" value="C:ribosome"/>
    <property type="evidence" value="ECO:0007669"/>
    <property type="project" value="UniProtKB-KW"/>
</dbReference>
<reference evidence="5" key="1">
    <citation type="submission" date="2018-11" db="EMBL/GenBank/DDBJ databases">
        <authorList>
            <consortium name="Genoscope - CEA"/>
            <person name="William W."/>
        </authorList>
    </citation>
    <scope>NUCLEOTIDE SEQUENCE</scope>
</reference>
<dbReference type="GO" id="GO:0003735">
    <property type="term" value="F:structural constituent of ribosome"/>
    <property type="evidence" value="ECO:0007669"/>
    <property type="project" value="InterPro"/>
</dbReference>
<accession>A0A3P6BFU6</accession>
<dbReference type="InterPro" id="IPR001848">
    <property type="entry name" value="Ribosomal_uS10"/>
</dbReference>
<feature type="domain" description="Small ribosomal subunit protein uS10" evidence="4">
    <location>
        <begin position="12"/>
        <end position="49"/>
    </location>
</feature>
<dbReference type="PANTHER" id="PTHR11700">
    <property type="entry name" value="30S RIBOSOMAL PROTEIN S10 FAMILY MEMBER"/>
    <property type="match status" value="1"/>
</dbReference>
<name>A0A3P6BFU6_BRAOL</name>
<dbReference type="Pfam" id="PF00338">
    <property type="entry name" value="Ribosomal_S10"/>
    <property type="match status" value="1"/>
</dbReference>
<protein>
    <recommendedName>
        <fullName evidence="4">Small ribosomal subunit protein uS10 domain-containing protein</fullName>
    </recommendedName>
</protein>
<evidence type="ECO:0000259" key="4">
    <source>
        <dbReference type="Pfam" id="PF00338"/>
    </source>
</evidence>
<sequence>MRTIYVLCIVGTNTRDRFELRVHKHVIGLFCSPDVVKQITSITIEADVEGKGQRY</sequence>
<keyword evidence="2" id="KW-0689">Ribosomal protein</keyword>
<evidence type="ECO:0000256" key="2">
    <source>
        <dbReference type="ARBA" id="ARBA00022980"/>
    </source>
</evidence>
<dbReference type="EMBL" id="LR031872">
    <property type="protein sequence ID" value="VDC97954.1"/>
    <property type="molecule type" value="Genomic_DNA"/>
</dbReference>
<dbReference type="SUPFAM" id="SSF54999">
    <property type="entry name" value="Ribosomal protein S10"/>
    <property type="match status" value="1"/>
</dbReference>
<organism evidence="5">
    <name type="scientific">Brassica oleracea</name>
    <name type="common">Wild cabbage</name>
    <dbReference type="NCBI Taxonomy" id="3712"/>
    <lineage>
        <taxon>Eukaryota</taxon>
        <taxon>Viridiplantae</taxon>
        <taxon>Streptophyta</taxon>
        <taxon>Embryophyta</taxon>
        <taxon>Tracheophyta</taxon>
        <taxon>Spermatophyta</taxon>
        <taxon>Magnoliopsida</taxon>
        <taxon>eudicotyledons</taxon>
        <taxon>Gunneridae</taxon>
        <taxon>Pentapetalae</taxon>
        <taxon>rosids</taxon>
        <taxon>malvids</taxon>
        <taxon>Brassicales</taxon>
        <taxon>Brassicaceae</taxon>
        <taxon>Brassiceae</taxon>
        <taxon>Brassica</taxon>
    </lineage>
</organism>
<keyword evidence="3" id="KW-0687">Ribonucleoprotein</keyword>
<dbReference type="GO" id="GO:0006412">
    <property type="term" value="P:translation"/>
    <property type="evidence" value="ECO:0007669"/>
    <property type="project" value="InterPro"/>
</dbReference>
<comment type="similarity">
    <text evidence="1">Belongs to the universal ribosomal protein uS10 family.</text>
</comment>
<evidence type="ECO:0000256" key="1">
    <source>
        <dbReference type="ARBA" id="ARBA00007102"/>
    </source>
</evidence>
<evidence type="ECO:0000313" key="5">
    <source>
        <dbReference type="EMBL" id="VDC97954.1"/>
    </source>
</evidence>
<dbReference type="InterPro" id="IPR027486">
    <property type="entry name" value="Ribosomal_uS10_dom"/>
</dbReference>
<gene>
    <name evidence="5" type="ORF">BOLC3T19797H</name>
</gene>
<dbReference type="GO" id="GO:1990904">
    <property type="term" value="C:ribonucleoprotein complex"/>
    <property type="evidence" value="ECO:0007669"/>
    <property type="project" value="UniProtKB-KW"/>
</dbReference>
<proteinExistence type="inferred from homology"/>
<dbReference type="AlphaFoldDB" id="A0A3P6BFU6"/>
<dbReference type="InterPro" id="IPR036838">
    <property type="entry name" value="Ribosomal_uS10_dom_sf"/>
</dbReference>